<evidence type="ECO:0000313" key="3">
    <source>
        <dbReference type="Proteomes" id="UP000619376"/>
    </source>
</evidence>
<organism evidence="2 3">
    <name type="scientific">Deinococcus metalli</name>
    <dbReference type="NCBI Taxonomy" id="1141878"/>
    <lineage>
        <taxon>Bacteria</taxon>
        <taxon>Thermotogati</taxon>
        <taxon>Deinococcota</taxon>
        <taxon>Deinococci</taxon>
        <taxon>Deinococcales</taxon>
        <taxon>Deinococcaceae</taxon>
        <taxon>Deinococcus</taxon>
    </lineage>
</organism>
<dbReference type="InterPro" id="IPR046817">
    <property type="entry name" value="MmeI_N"/>
</dbReference>
<evidence type="ECO:0000259" key="1">
    <source>
        <dbReference type="Pfam" id="PF20464"/>
    </source>
</evidence>
<gene>
    <name evidence="2" type="ORF">GCM10017781_44380</name>
</gene>
<protein>
    <recommendedName>
        <fullName evidence="1">MmeI-like N-terminal domain-containing protein</fullName>
    </recommendedName>
</protein>
<dbReference type="EMBL" id="BNAJ01000018">
    <property type="protein sequence ID" value="GHF63562.1"/>
    <property type="molecule type" value="Genomic_DNA"/>
</dbReference>
<dbReference type="Proteomes" id="UP000619376">
    <property type="component" value="Unassembled WGS sequence"/>
</dbReference>
<feature type="domain" description="MmeI-like N-terminal" evidence="1">
    <location>
        <begin position="9"/>
        <end position="87"/>
    </location>
</feature>
<evidence type="ECO:0000313" key="2">
    <source>
        <dbReference type="EMBL" id="GHF63562.1"/>
    </source>
</evidence>
<reference evidence="3" key="1">
    <citation type="journal article" date="2019" name="Int. J. Syst. Evol. Microbiol.">
        <title>The Global Catalogue of Microorganisms (GCM) 10K type strain sequencing project: providing services to taxonomists for standard genome sequencing and annotation.</title>
        <authorList>
            <consortium name="The Broad Institute Genomics Platform"/>
            <consortium name="The Broad Institute Genome Sequencing Center for Infectious Disease"/>
            <person name="Wu L."/>
            <person name="Ma J."/>
        </authorList>
    </citation>
    <scope>NUCLEOTIDE SEQUENCE [LARGE SCALE GENOMIC DNA]</scope>
    <source>
        <strain evidence="3">CGMCC 1.18437</strain>
    </source>
</reference>
<name>A0ABQ3JWQ4_9DEIO</name>
<sequence length="104" mass="11708">MVRHTAGVNPAEFAAKWRELAPKVTERAAYQEHFRDLCALVGQPTPSSDTTGQDYAFEKHVQKVGTDDSGFADVFKRGHFAMEYKRKGARTASRCWWRGCGTAR</sequence>
<comment type="caution">
    <text evidence="2">The sequence shown here is derived from an EMBL/GenBank/DDBJ whole genome shotgun (WGS) entry which is preliminary data.</text>
</comment>
<keyword evidence="3" id="KW-1185">Reference proteome</keyword>
<accession>A0ABQ3JWQ4</accession>
<proteinExistence type="predicted"/>
<dbReference type="Pfam" id="PF20464">
    <property type="entry name" value="MmeI_N"/>
    <property type="match status" value="1"/>
</dbReference>